<comment type="function">
    <text evidence="4">Component of the eIF2 complex that functions in the early steps of protein synthesis by forming a ternary complex with GTP and initiator tRNA. This complex binds to a 40S ribosomal subunit, followed by mRNA binding to form a 43S pre-initiation complex (43S PIC). Junction of the 60S ribosomal subunit to form the 80S initiation complex is preceded by hydrolysis of the GTP bound to eIF2 and release of an eIF2-GDP binary complex. In order for eIF2 to recycle and catalyze another round of initiation, the GDP bound to eIF2 must exchange with GTP by way of a reaction catalyzed by eIF2B.</text>
</comment>
<comment type="caution">
    <text evidence="9">The sequence shown here is derived from an EMBL/GenBank/DDBJ whole genome shotgun (WGS) entry which is preliminary data.</text>
</comment>
<dbReference type="SUPFAM" id="SSF100966">
    <property type="entry name" value="Translation initiation factor 2 beta, aIF2beta, N-terminal domain"/>
    <property type="match status" value="1"/>
</dbReference>
<evidence type="ECO:0000256" key="5">
    <source>
        <dbReference type="ARBA" id="ARBA00063900"/>
    </source>
</evidence>
<evidence type="ECO:0000313" key="10">
    <source>
        <dbReference type="Proteomes" id="UP001279734"/>
    </source>
</evidence>
<dbReference type="InterPro" id="IPR016189">
    <property type="entry name" value="Transl_init_fac_IF2/IF5_N"/>
</dbReference>
<evidence type="ECO:0000256" key="3">
    <source>
        <dbReference type="ARBA" id="ARBA00022917"/>
    </source>
</evidence>
<feature type="region of interest" description="Disordered" evidence="7">
    <location>
        <begin position="1"/>
        <end position="31"/>
    </location>
</feature>
<name>A0AAD3SEV3_NEPGR</name>
<dbReference type="InterPro" id="IPR016190">
    <property type="entry name" value="Transl_init_fac_IF2/IF5_Zn-bd"/>
</dbReference>
<dbReference type="Pfam" id="PF01873">
    <property type="entry name" value="eIF-5_eIF-2B"/>
    <property type="match status" value="1"/>
</dbReference>
<evidence type="ECO:0000259" key="8">
    <source>
        <dbReference type="SMART" id="SM00653"/>
    </source>
</evidence>
<gene>
    <name evidence="9" type="ORF">Nepgr_011879</name>
</gene>
<dbReference type="InterPro" id="IPR002735">
    <property type="entry name" value="Transl_init_fac_IF2/IF5_dom"/>
</dbReference>
<accession>A0AAD3SEV3</accession>
<keyword evidence="3" id="KW-0648">Protein biosynthesis</keyword>
<comment type="subunit">
    <text evidence="5">Eukaryotic translation initiation factor 2 eIF2 is a heterotrimeric complex composed of an alpha, a beta and a gamma subunit.</text>
</comment>
<dbReference type="Proteomes" id="UP001279734">
    <property type="component" value="Unassembled WGS sequence"/>
</dbReference>
<evidence type="ECO:0000313" key="9">
    <source>
        <dbReference type="EMBL" id="GMH10038.1"/>
    </source>
</evidence>
<dbReference type="InterPro" id="IPR045196">
    <property type="entry name" value="IF2/IF5"/>
</dbReference>
<evidence type="ECO:0000256" key="1">
    <source>
        <dbReference type="ARBA" id="ARBA00010397"/>
    </source>
</evidence>
<dbReference type="EMBL" id="BSYO01000009">
    <property type="protein sequence ID" value="GMH10038.1"/>
    <property type="molecule type" value="Genomic_DNA"/>
</dbReference>
<dbReference type="PANTHER" id="PTHR23001">
    <property type="entry name" value="EUKARYOTIC TRANSLATION INITIATION FACTOR"/>
    <property type="match status" value="1"/>
</dbReference>
<sequence length="265" mass="30321">MAEESLREAKEDVQEIAPFDPTKKKKKKKGVDWHSANNSVRVMRANFSGTEVENGFLSLQKEEKNCGGLDILKEMDADTAVDLDDHIDDDDTEEGGIAPKLACSWEGSDRDYEYGELLHRFFSILHVNNPELAGERQLTVLRLPQVLREGTRTIFANFMDLCKTMHRQPKDVMAFMLSKLRTNGSLDGQLRLVFKQRFAPTDLEEILGRYIDEYVVCNVCRSPDTTLSKENLHFVLSCEQCGSERFVAPIMCGYDAQMEWRKSRK</sequence>
<dbReference type="FunFam" id="3.30.30.170:FF:000001">
    <property type="entry name" value="Eukaryotic translation initiation factor 2 subunit"/>
    <property type="match status" value="1"/>
</dbReference>
<evidence type="ECO:0000256" key="7">
    <source>
        <dbReference type="SAM" id="MobiDB-lite"/>
    </source>
</evidence>
<feature type="domain" description="Translation initiation factor IF2/IF5" evidence="8">
    <location>
        <begin position="136"/>
        <end position="244"/>
    </location>
</feature>
<dbReference type="GO" id="GO:0001731">
    <property type="term" value="P:formation of translation preinitiation complex"/>
    <property type="evidence" value="ECO:0007669"/>
    <property type="project" value="TreeGrafter"/>
</dbReference>
<keyword evidence="2" id="KW-0396">Initiation factor</keyword>
<reference evidence="9" key="1">
    <citation type="submission" date="2023-05" db="EMBL/GenBank/DDBJ databases">
        <title>Nepenthes gracilis genome sequencing.</title>
        <authorList>
            <person name="Fukushima K."/>
        </authorList>
    </citation>
    <scope>NUCLEOTIDE SEQUENCE</scope>
    <source>
        <strain evidence="9">SING2019-196</strain>
    </source>
</reference>
<dbReference type="PANTHER" id="PTHR23001:SF3">
    <property type="entry name" value="EUKARYOTIC TRANSLATION INITIATION FACTOR 2 SUBUNIT 2"/>
    <property type="match status" value="1"/>
</dbReference>
<evidence type="ECO:0000256" key="2">
    <source>
        <dbReference type="ARBA" id="ARBA00022540"/>
    </source>
</evidence>
<evidence type="ECO:0000256" key="6">
    <source>
        <dbReference type="ARBA" id="ARBA00073542"/>
    </source>
</evidence>
<feature type="compositionally biased region" description="Basic and acidic residues" evidence="7">
    <location>
        <begin position="1"/>
        <end position="13"/>
    </location>
</feature>
<dbReference type="AlphaFoldDB" id="A0AAD3SEV3"/>
<proteinExistence type="inferred from homology"/>
<dbReference type="GO" id="GO:0003743">
    <property type="term" value="F:translation initiation factor activity"/>
    <property type="evidence" value="ECO:0007669"/>
    <property type="project" value="UniProtKB-KW"/>
</dbReference>
<protein>
    <recommendedName>
        <fullName evidence="6">Eukaryotic translation initiation factor 2 subunit beta</fullName>
    </recommendedName>
</protein>
<comment type="similarity">
    <text evidence="1">Belongs to the eIF-2-beta/eIF-5 family.</text>
</comment>
<dbReference type="SUPFAM" id="SSF75689">
    <property type="entry name" value="Zinc-binding domain of translation initiation factor 2 beta"/>
    <property type="match status" value="1"/>
</dbReference>
<organism evidence="9 10">
    <name type="scientific">Nepenthes gracilis</name>
    <name type="common">Slender pitcher plant</name>
    <dbReference type="NCBI Taxonomy" id="150966"/>
    <lineage>
        <taxon>Eukaryota</taxon>
        <taxon>Viridiplantae</taxon>
        <taxon>Streptophyta</taxon>
        <taxon>Embryophyta</taxon>
        <taxon>Tracheophyta</taxon>
        <taxon>Spermatophyta</taxon>
        <taxon>Magnoliopsida</taxon>
        <taxon>eudicotyledons</taxon>
        <taxon>Gunneridae</taxon>
        <taxon>Pentapetalae</taxon>
        <taxon>Caryophyllales</taxon>
        <taxon>Nepenthaceae</taxon>
        <taxon>Nepenthes</taxon>
    </lineage>
</organism>
<keyword evidence="10" id="KW-1185">Reference proteome</keyword>
<dbReference type="SMART" id="SM00653">
    <property type="entry name" value="eIF2B_5"/>
    <property type="match status" value="1"/>
</dbReference>
<dbReference type="GO" id="GO:0031369">
    <property type="term" value="F:translation initiation factor binding"/>
    <property type="evidence" value="ECO:0007669"/>
    <property type="project" value="TreeGrafter"/>
</dbReference>
<dbReference type="GO" id="GO:0005850">
    <property type="term" value="C:eukaryotic translation initiation factor 2 complex"/>
    <property type="evidence" value="ECO:0007669"/>
    <property type="project" value="TreeGrafter"/>
</dbReference>
<dbReference type="GO" id="GO:0003729">
    <property type="term" value="F:mRNA binding"/>
    <property type="evidence" value="ECO:0007669"/>
    <property type="project" value="TreeGrafter"/>
</dbReference>
<dbReference type="Gene3D" id="3.30.30.170">
    <property type="match status" value="1"/>
</dbReference>
<evidence type="ECO:0000256" key="4">
    <source>
        <dbReference type="ARBA" id="ARBA00054872"/>
    </source>
</evidence>